<protein>
    <recommendedName>
        <fullName evidence="1">F-box domain-containing protein</fullName>
    </recommendedName>
</protein>
<evidence type="ECO:0000259" key="1">
    <source>
        <dbReference type="PROSITE" id="PS50181"/>
    </source>
</evidence>
<evidence type="ECO:0000313" key="3">
    <source>
        <dbReference type="EMBL" id="CAF3622419.1"/>
    </source>
</evidence>
<dbReference type="Proteomes" id="UP000663882">
    <property type="component" value="Unassembled WGS sequence"/>
</dbReference>
<proteinExistence type="predicted"/>
<dbReference type="Pfam" id="PF00646">
    <property type="entry name" value="F-box"/>
    <property type="match status" value="1"/>
</dbReference>
<dbReference type="AlphaFoldDB" id="A0A814C675"/>
<evidence type="ECO:0000313" key="4">
    <source>
        <dbReference type="Proteomes" id="UP000663882"/>
    </source>
</evidence>
<dbReference type="SUPFAM" id="SSF81383">
    <property type="entry name" value="F-box domain"/>
    <property type="match status" value="1"/>
</dbReference>
<comment type="caution">
    <text evidence="2">The sequence shown here is derived from an EMBL/GenBank/DDBJ whole genome shotgun (WGS) entry which is preliminary data.</text>
</comment>
<reference evidence="2" key="1">
    <citation type="submission" date="2021-02" db="EMBL/GenBank/DDBJ databases">
        <authorList>
            <person name="Nowell W R."/>
        </authorList>
    </citation>
    <scope>NUCLEOTIDE SEQUENCE</scope>
</reference>
<accession>A0A814C675</accession>
<dbReference type="OrthoDB" id="10013349at2759"/>
<organism evidence="2 4">
    <name type="scientific">Rotaria sordida</name>
    <dbReference type="NCBI Taxonomy" id="392033"/>
    <lineage>
        <taxon>Eukaryota</taxon>
        <taxon>Metazoa</taxon>
        <taxon>Spiralia</taxon>
        <taxon>Gnathifera</taxon>
        <taxon>Rotifera</taxon>
        <taxon>Eurotatoria</taxon>
        <taxon>Bdelloidea</taxon>
        <taxon>Philodinida</taxon>
        <taxon>Philodinidae</taxon>
        <taxon>Rotaria</taxon>
    </lineage>
</organism>
<dbReference type="InterPro" id="IPR001810">
    <property type="entry name" value="F-box_dom"/>
</dbReference>
<dbReference type="EMBL" id="CAJOAX010000608">
    <property type="protein sequence ID" value="CAF3622419.1"/>
    <property type="molecule type" value="Genomic_DNA"/>
</dbReference>
<feature type="domain" description="F-box" evidence="1">
    <location>
        <begin position="2"/>
        <end position="50"/>
    </location>
</feature>
<sequence>MILILEDLPNELLLFIFNYLSTIDILCCFYCLNHRFSSLIQTLKHLHIDFSCQPLSKTQFIYIINQLHTLNIKSIRISNRYYIDAIPVFISYILRTQLVHLRSLILIDADRNTIVKLTHNCPKLTILSIESLLWRSMPRRLLPYFSNLTHCRLPTLDLLNGCHIKIINLTLDHCTADNLIQLNTYVPNLRSLTLILNNRINIPLIINFPIHLISLKLILRSVLFNEFERLIMMIKYIKNLTVSFSNTEHEVHCFDQYLLSENWFSINKYVDNLQFNIIVNQTFEIFFISNIISNFNWFQRKIICQTIDNTNGYHLFTLPFIDEIYTINTNNFQQIMFNRNDFSRIHHLYLIIPNNDIQYSWNIETNCIYSNLQTLTIITHYINDAMIYFINNLMINNPIRTLEFRFTSTINNCHEFFNKLIYYLPLSIHTLILNTICTKFLSDLLDDNDNHLLPNIKRLICSVKNQDHFDTLILLLLEIFHRKSLIYLNISLENSSKSSNLLSGWLLKTNYLKKATMKCSDRQCTIWF</sequence>
<dbReference type="PROSITE" id="PS50181">
    <property type="entry name" value="FBOX"/>
    <property type="match status" value="1"/>
</dbReference>
<name>A0A814C675_9BILA</name>
<dbReference type="EMBL" id="CAJNOO010000411">
    <property type="protein sequence ID" value="CAF0935832.1"/>
    <property type="molecule type" value="Genomic_DNA"/>
</dbReference>
<dbReference type="Proteomes" id="UP000663823">
    <property type="component" value="Unassembled WGS sequence"/>
</dbReference>
<dbReference type="InterPro" id="IPR036047">
    <property type="entry name" value="F-box-like_dom_sf"/>
</dbReference>
<evidence type="ECO:0000313" key="2">
    <source>
        <dbReference type="EMBL" id="CAF0935832.1"/>
    </source>
</evidence>
<gene>
    <name evidence="3" type="ORF">OTI717_LOCUS7878</name>
    <name evidence="2" type="ORF">RFH988_LOCUS10796</name>
</gene>